<feature type="chain" id="PRO_5040119247" evidence="1">
    <location>
        <begin position="20"/>
        <end position="179"/>
    </location>
</feature>
<keyword evidence="2" id="KW-1185">Reference proteome</keyword>
<dbReference type="InterPro" id="IPR029034">
    <property type="entry name" value="Cystine-knot_cytokine"/>
</dbReference>
<feature type="signal peptide" evidence="1">
    <location>
        <begin position="1"/>
        <end position="19"/>
    </location>
</feature>
<name>A0A9R1U6Y3_9HYME</name>
<dbReference type="SUPFAM" id="SSF57501">
    <property type="entry name" value="Cystine-knot cytokines"/>
    <property type="match status" value="1"/>
</dbReference>
<evidence type="ECO:0000313" key="3">
    <source>
        <dbReference type="RefSeq" id="XP_011309537.1"/>
    </source>
</evidence>
<dbReference type="PANTHER" id="PTHR39940:SF1">
    <property type="entry name" value="PROTHORACICOTROPIC HORMONE, ISOFORM F"/>
    <property type="match status" value="1"/>
</dbReference>
<dbReference type="OrthoDB" id="5950649at2759"/>
<gene>
    <name evidence="3" type="primary">Ptth</name>
</gene>
<accession>A0A9R1U6Y3</accession>
<organism evidence="2 3">
    <name type="scientific">Fopius arisanus</name>
    <dbReference type="NCBI Taxonomy" id="64838"/>
    <lineage>
        <taxon>Eukaryota</taxon>
        <taxon>Metazoa</taxon>
        <taxon>Ecdysozoa</taxon>
        <taxon>Arthropoda</taxon>
        <taxon>Hexapoda</taxon>
        <taxon>Insecta</taxon>
        <taxon>Pterygota</taxon>
        <taxon>Neoptera</taxon>
        <taxon>Endopterygota</taxon>
        <taxon>Hymenoptera</taxon>
        <taxon>Apocrita</taxon>
        <taxon>Ichneumonoidea</taxon>
        <taxon>Braconidae</taxon>
        <taxon>Opiinae</taxon>
        <taxon>Fopius</taxon>
    </lineage>
</organism>
<dbReference type="Gene3D" id="2.10.90.10">
    <property type="entry name" value="Cystine-knot cytokines"/>
    <property type="match status" value="1"/>
</dbReference>
<dbReference type="GeneID" id="105270360"/>
<dbReference type="KEGG" id="fas:105270360"/>
<keyword evidence="1" id="KW-0732">Signal</keyword>
<dbReference type="Proteomes" id="UP000694866">
    <property type="component" value="Unplaced"/>
</dbReference>
<dbReference type="InterPro" id="IPR052876">
    <property type="entry name" value="Insect_Hormone_Regulators"/>
</dbReference>
<dbReference type="CTD" id="33238"/>
<dbReference type="RefSeq" id="XP_011309537.1">
    <property type="nucleotide sequence ID" value="XM_011311235.1"/>
</dbReference>
<protein>
    <submittedName>
        <fullName evidence="3">Uncharacterized protein Ptth</fullName>
    </submittedName>
</protein>
<evidence type="ECO:0000256" key="1">
    <source>
        <dbReference type="SAM" id="SignalP"/>
    </source>
</evidence>
<evidence type="ECO:0000313" key="2">
    <source>
        <dbReference type="Proteomes" id="UP000694866"/>
    </source>
</evidence>
<dbReference type="AlphaFoldDB" id="A0A9R1U6Y3"/>
<dbReference type="PANTHER" id="PTHR39940">
    <property type="entry name" value="PROTHORACICOTROPIC HORMONE, ISOFORM F"/>
    <property type="match status" value="1"/>
</dbReference>
<proteinExistence type="predicted"/>
<sequence length="179" mass="20725">MKSFTIYIALVNLAIITDGRQFNFDQWSKMIDPDDSLGFPDDCITQSCNDLYEEKRSRGFEGTNQMMAATGPYHFSIDPWEWMSCPCETAYIIEDLGSGHYPRYLSRAHCVHKTCRNRLNPCKLLDYKVHILEERDPNEPNDGQYIEQAVLPEPLRVQWQMKPVTIAVACVAVTERRKN</sequence>
<dbReference type="GO" id="GO:0018445">
    <property type="term" value="F:prothoracicotrophic hormone activity"/>
    <property type="evidence" value="ECO:0007669"/>
    <property type="project" value="TreeGrafter"/>
</dbReference>
<reference evidence="3" key="1">
    <citation type="submission" date="2025-08" db="UniProtKB">
        <authorList>
            <consortium name="RefSeq"/>
        </authorList>
    </citation>
    <scope>IDENTIFICATION</scope>
    <source>
        <strain evidence="3">USDA-PBARC FA_bdor</strain>
        <tissue evidence="3">Whole organism</tissue>
    </source>
</reference>